<protein>
    <submittedName>
        <fullName evidence="1">Uncharacterized protein</fullName>
    </submittedName>
</protein>
<organism evidence="1 2">
    <name type="scientific">Candidatus Tokpelaia hoelldobleri</name>
    <dbReference type="NCBI Taxonomy" id="1902579"/>
    <lineage>
        <taxon>Bacteria</taxon>
        <taxon>Pseudomonadati</taxon>
        <taxon>Pseudomonadota</taxon>
        <taxon>Alphaproteobacteria</taxon>
        <taxon>Hyphomicrobiales</taxon>
        <taxon>Candidatus Tokpelaia</taxon>
    </lineage>
</organism>
<dbReference type="KEGG" id="thd:BHV28_01580"/>
<proteinExistence type="predicted"/>
<dbReference type="STRING" id="1902579.BHV28_01580"/>
<reference evidence="1 2" key="2">
    <citation type="journal article" date="2016" name="Sci. Rep.">
        <title>The genome of Rhizobiales bacteria in predatory ants reveals urease gene functions but no genes for nitrogen fixation.</title>
        <authorList>
            <person name="Neuvonen M.M."/>
            <person name="Tamarit D."/>
            <person name="Naslund K."/>
            <person name="Liebig J."/>
            <person name="Feldhaar H."/>
            <person name="Moran N.A."/>
            <person name="Guy L."/>
            <person name="Andersson S.G."/>
        </authorList>
    </citation>
    <scope>NUCLEOTIDE SEQUENCE [LARGE SCALE GENOMIC DNA]</scope>
    <source>
        <strain evidence="1 2">Hsal</strain>
    </source>
</reference>
<keyword evidence="2" id="KW-1185">Reference proteome</keyword>
<dbReference type="Proteomes" id="UP000188912">
    <property type="component" value="Chromosome"/>
</dbReference>
<dbReference type="AlphaFoldDB" id="A0A1U9JSQ2"/>
<evidence type="ECO:0000313" key="2">
    <source>
        <dbReference type="Proteomes" id="UP000188912"/>
    </source>
</evidence>
<gene>
    <name evidence="1" type="ORF">BHV28_01580</name>
</gene>
<evidence type="ECO:0000313" key="1">
    <source>
        <dbReference type="EMBL" id="AQS40883.1"/>
    </source>
</evidence>
<sequence length="88" mass="10153">MLQHNFVQRFGLFCVLPAFLLPGGCQTTATAWTKKISLHKTTLPTECSGWEKMLIKSRTRYDLARYDPQLLMNIDAHNLRGRNLGCWK</sequence>
<accession>A0A1U9JSQ2</accession>
<dbReference type="EMBL" id="CP017315">
    <property type="protein sequence ID" value="AQS40883.1"/>
    <property type="molecule type" value="Genomic_DNA"/>
</dbReference>
<name>A0A1U9JSQ2_9HYPH</name>
<reference evidence="1 2" key="1">
    <citation type="journal article" date="2010" name="Science">
        <title>Genomic comparison of the ants Camponotus floridanus and Harpegnathos saltator.</title>
        <authorList>
            <person name="Bonasio R."/>
            <person name="Zhang G."/>
            <person name="Ye C."/>
            <person name="Mutti N.S."/>
            <person name="Fang X."/>
            <person name="Qin N."/>
            <person name="Donahue G."/>
            <person name="Yang P."/>
            <person name="Li Q."/>
            <person name="Li C."/>
            <person name="Zhang P."/>
            <person name="Huang Z."/>
            <person name="Berger S.L."/>
            <person name="Reinberg D."/>
            <person name="Wang J."/>
            <person name="Liebig J."/>
        </authorList>
    </citation>
    <scope>NUCLEOTIDE SEQUENCE [LARGE SCALE GENOMIC DNA]</scope>
    <source>
        <strain evidence="1 2">Hsal</strain>
    </source>
</reference>